<dbReference type="InterPro" id="IPR003781">
    <property type="entry name" value="CoA-bd"/>
</dbReference>
<feature type="domain" description="CoA-binding" evidence="1">
    <location>
        <begin position="5"/>
        <end position="117"/>
    </location>
</feature>
<evidence type="ECO:0000259" key="1">
    <source>
        <dbReference type="Pfam" id="PF13380"/>
    </source>
</evidence>
<keyword evidence="3" id="KW-1185">Reference proteome</keyword>
<dbReference type="Proteomes" id="UP000199437">
    <property type="component" value="Unassembled WGS sequence"/>
</dbReference>
<dbReference type="InterPro" id="IPR036291">
    <property type="entry name" value="NAD(P)-bd_dom_sf"/>
</dbReference>
<dbReference type="RefSeq" id="WP_090259134.1">
    <property type="nucleotide sequence ID" value="NZ_FOIR01000002.1"/>
</dbReference>
<reference evidence="3" key="1">
    <citation type="submission" date="2016-10" db="EMBL/GenBank/DDBJ databases">
        <authorList>
            <person name="Varghese N."/>
            <person name="Submissions S."/>
        </authorList>
    </citation>
    <scope>NUCLEOTIDE SEQUENCE [LARGE SCALE GENOMIC DNA]</scope>
    <source>
        <strain evidence="3">CGMCC 1.12402</strain>
    </source>
</reference>
<dbReference type="OrthoDB" id="708726at2"/>
<dbReference type="AlphaFoldDB" id="A0A1I0QUW2"/>
<organism evidence="2 3">
    <name type="scientific">Roseivirga pacifica</name>
    <dbReference type="NCBI Taxonomy" id="1267423"/>
    <lineage>
        <taxon>Bacteria</taxon>
        <taxon>Pseudomonadati</taxon>
        <taxon>Bacteroidota</taxon>
        <taxon>Cytophagia</taxon>
        <taxon>Cytophagales</taxon>
        <taxon>Roseivirgaceae</taxon>
        <taxon>Roseivirga</taxon>
    </lineage>
</organism>
<accession>A0A1I0QUW2</accession>
<evidence type="ECO:0000313" key="3">
    <source>
        <dbReference type="Proteomes" id="UP000199437"/>
    </source>
</evidence>
<evidence type="ECO:0000313" key="2">
    <source>
        <dbReference type="EMBL" id="SEW31416.1"/>
    </source>
</evidence>
<dbReference type="Gene3D" id="3.40.50.720">
    <property type="entry name" value="NAD(P)-binding Rossmann-like Domain"/>
    <property type="match status" value="1"/>
</dbReference>
<sequence length="122" mass="13651">MKGKTVIVGSAPKPGRYAQKAAAMLAERAFEFVPLGIQEGEVLGREILDINDEPKIEEVDTITLYINPTRQKAHYQYFLSLNPKRIVFNPGTENQEFKQMAEKAGIECQEACTLVMLSVGNY</sequence>
<dbReference type="EMBL" id="FOIR01000002">
    <property type="protein sequence ID" value="SEW31416.1"/>
    <property type="molecule type" value="Genomic_DNA"/>
</dbReference>
<dbReference type="SUPFAM" id="SSF51735">
    <property type="entry name" value="NAD(P)-binding Rossmann-fold domains"/>
    <property type="match status" value="1"/>
</dbReference>
<protein>
    <recommendedName>
        <fullName evidence="1">CoA-binding domain-containing protein</fullName>
    </recommendedName>
</protein>
<name>A0A1I0QUW2_9BACT</name>
<proteinExistence type="predicted"/>
<dbReference type="STRING" id="1267423.SAMN05216290_2747"/>
<dbReference type="GeneID" id="99987437"/>
<dbReference type="Pfam" id="PF13380">
    <property type="entry name" value="CoA_binding_2"/>
    <property type="match status" value="1"/>
</dbReference>
<gene>
    <name evidence="2" type="ORF">SAMN05216290_2747</name>
</gene>